<evidence type="ECO:0008006" key="5">
    <source>
        <dbReference type="Google" id="ProtNLM"/>
    </source>
</evidence>
<keyword evidence="2" id="KW-1133">Transmembrane helix</keyword>
<dbReference type="OrthoDB" id="3625784at2"/>
<feature type="transmembrane region" description="Helical" evidence="2">
    <location>
        <begin position="140"/>
        <end position="160"/>
    </location>
</feature>
<sequence>MGHDAADHPERDAEWNREARHETETERLDRNWASILQELRVVQTGVQLLTGFLLILPFQERFGELSTYEQCVYLATVLLSIAATVLLIAPVGMHRILFRRRKLGTLVASAHRLELWGLVLLGLTLTGVVMLIVGTVVDPIVGAIAGGCAAFAFGYFWIVLPLRYRRD</sequence>
<gene>
    <name evidence="3" type="ORF">SAMN05444583_101284</name>
</gene>
<feature type="transmembrane region" description="Helical" evidence="2">
    <location>
        <begin position="72"/>
        <end position="92"/>
    </location>
</feature>
<accession>A0A1H7FTR5</accession>
<dbReference type="InterPro" id="IPR046291">
    <property type="entry name" value="DUF6328"/>
</dbReference>
<organism evidence="3 4">
    <name type="scientific">Rhodococcus maanshanensis</name>
    <dbReference type="NCBI Taxonomy" id="183556"/>
    <lineage>
        <taxon>Bacteria</taxon>
        <taxon>Bacillati</taxon>
        <taxon>Actinomycetota</taxon>
        <taxon>Actinomycetes</taxon>
        <taxon>Mycobacteriales</taxon>
        <taxon>Nocardiaceae</taxon>
        <taxon>Rhodococcus</taxon>
    </lineage>
</organism>
<evidence type="ECO:0000256" key="1">
    <source>
        <dbReference type="SAM" id="MobiDB-lite"/>
    </source>
</evidence>
<evidence type="ECO:0000313" key="3">
    <source>
        <dbReference type="EMBL" id="SEK29473.1"/>
    </source>
</evidence>
<feature type="transmembrane region" description="Helical" evidence="2">
    <location>
        <begin position="113"/>
        <end position="134"/>
    </location>
</feature>
<evidence type="ECO:0000256" key="2">
    <source>
        <dbReference type="SAM" id="Phobius"/>
    </source>
</evidence>
<keyword evidence="2" id="KW-0472">Membrane</keyword>
<dbReference type="AlphaFoldDB" id="A0A1H7FTR5"/>
<keyword evidence="4" id="KW-1185">Reference proteome</keyword>
<feature type="region of interest" description="Disordered" evidence="1">
    <location>
        <begin position="1"/>
        <end position="22"/>
    </location>
</feature>
<dbReference type="RefSeq" id="WP_072752773.1">
    <property type="nucleotide sequence ID" value="NZ_FOAW01000001.1"/>
</dbReference>
<dbReference type="Pfam" id="PF19853">
    <property type="entry name" value="DUF6328"/>
    <property type="match status" value="1"/>
</dbReference>
<keyword evidence="2" id="KW-0812">Transmembrane</keyword>
<dbReference type="Proteomes" id="UP000198677">
    <property type="component" value="Unassembled WGS sequence"/>
</dbReference>
<name>A0A1H7FTR5_9NOCA</name>
<protein>
    <recommendedName>
        <fullName evidence="5">Sodium:proton antiporter</fullName>
    </recommendedName>
</protein>
<reference evidence="4" key="1">
    <citation type="submission" date="2016-10" db="EMBL/GenBank/DDBJ databases">
        <authorList>
            <person name="Varghese N."/>
            <person name="Submissions S."/>
        </authorList>
    </citation>
    <scope>NUCLEOTIDE SEQUENCE [LARGE SCALE GENOMIC DNA]</scope>
    <source>
        <strain evidence="4">DSM 44675</strain>
    </source>
</reference>
<dbReference type="EMBL" id="FOAW01000001">
    <property type="protein sequence ID" value="SEK29473.1"/>
    <property type="molecule type" value="Genomic_DNA"/>
</dbReference>
<proteinExistence type="predicted"/>
<evidence type="ECO:0000313" key="4">
    <source>
        <dbReference type="Proteomes" id="UP000198677"/>
    </source>
</evidence>